<evidence type="ECO:0000256" key="3">
    <source>
        <dbReference type="ARBA" id="ARBA00023163"/>
    </source>
</evidence>
<dbReference type="AlphaFoldDB" id="A0A1I7YH99"/>
<keyword evidence="3" id="KW-0804">Transcription</keyword>
<dbReference type="PANTHER" id="PTHR23326">
    <property type="entry name" value="CCR4 NOT-RELATED"/>
    <property type="match status" value="1"/>
</dbReference>
<protein>
    <submittedName>
        <fullName evidence="7">NOT2_3_5 domain-containing protein</fullName>
    </submittedName>
</protein>
<evidence type="ECO:0000256" key="2">
    <source>
        <dbReference type="ARBA" id="ARBA00023015"/>
    </source>
</evidence>
<proteinExistence type="inferred from homology"/>
<dbReference type="Proteomes" id="UP000095287">
    <property type="component" value="Unplaced"/>
</dbReference>
<dbReference type="GO" id="GO:0030015">
    <property type="term" value="C:CCR4-NOT core complex"/>
    <property type="evidence" value="ECO:0007669"/>
    <property type="project" value="InterPro"/>
</dbReference>
<evidence type="ECO:0000259" key="5">
    <source>
        <dbReference type="Pfam" id="PF04153"/>
    </source>
</evidence>
<reference evidence="7" key="1">
    <citation type="submission" date="2016-11" db="UniProtKB">
        <authorList>
            <consortium name="WormBaseParasite"/>
        </authorList>
    </citation>
    <scope>IDENTIFICATION</scope>
</reference>
<comment type="similarity">
    <text evidence="1">Belongs to the CNOT2/3/5 family.</text>
</comment>
<dbReference type="GO" id="GO:0006355">
    <property type="term" value="P:regulation of DNA-templated transcription"/>
    <property type="evidence" value="ECO:0007669"/>
    <property type="project" value="InterPro"/>
</dbReference>
<keyword evidence="2" id="KW-0805">Transcription regulation</keyword>
<dbReference type="FunFam" id="2.30.30.1020:FF:000005">
    <property type="entry name" value="Regena, isoform C"/>
    <property type="match status" value="1"/>
</dbReference>
<feature type="compositionally biased region" description="Polar residues" evidence="4">
    <location>
        <begin position="188"/>
        <end position="206"/>
    </location>
</feature>
<dbReference type="InterPro" id="IPR038635">
    <property type="entry name" value="CCR4-NOT_su2/3/5_C_sf"/>
</dbReference>
<organism evidence="6 7">
    <name type="scientific">Steinernema glaseri</name>
    <dbReference type="NCBI Taxonomy" id="37863"/>
    <lineage>
        <taxon>Eukaryota</taxon>
        <taxon>Metazoa</taxon>
        <taxon>Ecdysozoa</taxon>
        <taxon>Nematoda</taxon>
        <taxon>Chromadorea</taxon>
        <taxon>Rhabditida</taxon>
        <taxon>Tylenchina</taxon>
        <taxon>Panagrolaimomorpha</taxon>
        <taxon>Strongyloidoidea</taxon>
        <taxon>Steinernematidae</taxon>
        <taxon>Steinernema</taxon>
    </lineage>
</organism>
<accession>A0A1I7YH99</accession>
<dbReference type="WBParaSite" id="L893_g16102.t1">
    <property type="protein sequence ID" value="L893_g16102.t1"/>
    <property type="gene ID" value="L893_g16102"/>
</dbReference>
<dbReference type="GO" id="GO:2000036">
    <property type="term" value="P:regulation of stem cell population maintenance"/>
    <property type="evidence" value="ECO:0007669"/>
    <property type="project" value="UniProtKB-ARBA"/>
</dbReference>
<feature type="domain" description="NOT2/NOT3/NOT5 C-terminal" evidence="5">
    <location>
        <begin position="289"/>
        <end position="412"/>
    </location>
</feature>
<evidence type="ECO:0000256" key="1">
    <source>
        <dbReference type="ARBA" id="ARBA00007682"/>
    </source>
</evidence>
<feature type="compositionally biased region" description="Low complexity" evidence="4">
    <location>
        <begin position="116"/>
        <end position="136"/>
    </location>
</feature>
<dbReference type="InterPro" id="IPR040168">
    <property type="entry name" value="Not2/3/5"/>
</dbReference>
<evidence type="ECO:0000256" key="4">
    <source>
        <dbReference type="SAM" id="MobiDB-lite"/>
    </source>
</evidence>
<evidence type="ECO:0000313" key="6">
    <source>
        <dbReference type="Proteomes" id="UP000095287"/>
    </source>
</evidence>
<feature type="region of interest" description="Disordered" evidence="4">
    <location>
        <begin position="91"/>
        <end position="215"/>
    </location>
</feature>
<dbReference type="Gene3D" id="2.30.30.1020">
    <property type="entry name" value="CCR4-NOT complex subunit 2/3/5, C-terminal domain"/>
    <property type="match status" value="1"/>
</dbReference>
<sequence>MKPDIFAEVHCALRRRDGGDMNRTGRAAQILFSFRRFAKIVVVRSIWLLTELSIITETIYYAQAMRLSSMNSGTAFSADRNSIQPTCRSAAAQSFPSDTTINDSEFPSLGVRQTASPYTPIPTTSFSSSPVPHSQTFSPKDVFNTASQSRTPYASLMRPTDGSPALNSTNPEFHMQSEDFPALPGSNPGDSLYNNGQSSSAQNSTEPLERMPARPSVEVKSGIKTLPDGTVTNIPPTMLADQFGMAGLLTFIRAIDSDRSIIQLALGSDLTNLGLNINASDYNKTLYGSFGGPWADHSCRVQDLEAKVPEEYITDPQIREKLPPIKLNKFSEDVLFYLYYNYPKEVYQLAAANELYNRDWRFHKYEQMWLTRSQYGGVKEQTNTYEKGSYNVFDPQQWRKIPKDMTLEYKMLEDKPKMATDGYQPRSMGGIHPHMVPQPQGFFPGQSHMHAQQNSAPGAAFNHMAAVHHHGSGMHPPTNNGSTL</sequence>
<keyword evidence="6" id="KW-1185">Reference proteome</keyword>
<evidence type="ECO:0000313" key="7">
    <source>
        <dbReference type="WBParaSite" id="L893_g16102.t1"/>
    </source>
</evidence>
<name>A0A1I7YH99_9BILA</name>
<feature type="compositionally biased region" description="Polar residues" evidence="4">
    <location>
        <begin position="91"/>
        <end position="115"/>
    </location>
</feature>
<dbReference type="InterPro" id="IPR007282">
    <property type="entry name" value="NOT2/3/5_C"/>
</dbReference>
<dbReference type="Pfam" id="PF04153">
    <property type="entry name" value="NOT2_3_5_C"/>
    <property type="match status" value="1"/>
</dbReference>